<sequence length="1016" mass="116318">MPLSAVSKDPFKTPAEPSYRLIPAPYVHHRSNFPNRPPVVAAPRQKVYAQNPRLPPVRGQAGFITEEQTASPSAPPHTDPDDQPHDLGDDHDPFAPEPMHGVQPSQYQLKKLNQWKTWKQRVLPALFSPFLRLFAQTKSFANFNDIPPLRQQPCSCSQKGRTLNLRLLGFLAIKDLEIHVCECNLAATQLLSQGYFPCSPVHPTLAIDVRVLEFVVRLFSELAPNHTAWTQAMEGFLSSMGHKLEGENSLRRRFQNAFRWYTHLKATIEHDINAKIDQTHYTTIDNGVLHTPPQTPSVPSSHPERTDSTTSQLPSTTLSSSKRRAADDFLDSPFPEPQDRNRPSEYLRRRCPACFGGEYPPRDLKGPYINVAGDACFTQKRNKNKHDLLLVHPDTLFIPEEDVTKMQEYVEKIRSKSSHKKQKAGDPPSVIQEEDEIEKGMKLPPSVLDGCEASFTAADERREKASTQFFEDTGLMALLCSHDRPLWLVNMRSAGEKQYYMLVLLEMLFQHLPRDAVVGFLYDVSCALHRSCMKWGFLQRYIHRLVFGVSVFHAFGHQWPCQLIYHPRKCIGFGLRDGEGTERFWSSLRKLIAPLRVSGSHQRRYTLDLQVHYDILLSLSRLGQWLYRRMLHYREKRQKAETILKNCGHAEAFLRREWDDQVKTQTRPIPRRSQNAGRKAVEETLRLQTVRDSSKETVAVIQRELVKSTGDAPTFATIALELQQASHNLQLAEKRLQQKRATLGFDDEEELQELIDSKFLQVRMNALAIKTRLRDKLRSRKFELDRVEREFRKQRNDQKVDDHTRSSVERRDPSIQQLARTYNELCASMVSIIQNGDAPQGAQPLTPVATKGLFKLDIDDAVWRDLDMGDVEATTPPLWSSSDSVRDGIAALLERDRCDEEELRIQHERRALQVWFSEEWAVINETIKNTEDSGELYYLGVRRKVLLYLHSVWSWDTNFITAGPAPLPEWGPSPIEAKGARATRVSAGSGNTEDSDDEDEQVELDMGMIEILDMLH</sequence>
<organism evidence="1 2">
    <name type="scientific">Pluteus cervinus</name>
    <dbReference type="NCBI Taxonomy" id="181527"/>
    <lineage>
        <taxon>Eukaryota</taxon>
        <taxon>Fungi</taxon>
        <taxon>Dikarya</taxon>
        <taxon>Basidiomycota</taxon>
        <taxon>Agaricomycotina</taxon>
        <taxon>Agaricomycetes</taxon>
        <taxon>Agaricomycetidae</taxon>
        <taxon>Agaricales</taxon>
        <taxon>Pluteineae</taxon>
        <taxon>Pluteaceae</taxon>
        <taxon>Pluteus</taxon>
    </lineage>
</organism>
<dbReference type="Proteomes" id="UP000308600">
    <property type="component" value="Unassembled WGS sequence"/>
</dbReference>
<keyword evidence="2" id="KW-1185">Reference proteome</keyword>
<dbReference type="EMBL" id="ML208803">
    <property type="protein sequence ID" value="TFK60259.1"/>
    <property type="molecule type" value="Genomic_DNA"/>
</dbReference>
<evidence type="ECO:0000313" key="1">
    <source>
        <dbReference type="EMBL" id="TFK60259.1"/>
    </source>
</evidence>
<gene>
    <name evidence="1" type="ORF">BDN72DRAFT_779639</name>
</gene>
<protein>
    <submittedName>
        <fullName evidence="1">Uncharacterized protein</fullName>
    </submittedName>
</protein>
<accession>A0ACD3A4P9</accession>
<evidence type="ECO:0000313" key="2">
    <source>
        <dbReference type="Proteomes" id="UP000308600"/>
    </source>
</evidence>
<name>A0ACD3A4P9_9AGAR</name>
<proteinExistence type="predicted"/>
<reference evidence="1 2" key="1">
    <citation type="journal article" date="2019" name="Nat. Ecol. Evol.">
        <title>Megaphylogeny resolves global patterns of mushroom evolution.</title>
        <authorList>
            <person name="Varga T."/>
            <person name="Krizsan K."/>
            <person name="Foldi C."/>
            <person name="Dima B."/>
            <person name="Sanchez-Garcia M."/>
            <person name="Sanchez-Ramirez S."/>
            <person name="Szollosi G.J."/>
            <person name="Szarkandi J.G."/>
            <person name="Papp V."/>
            <person name="Albert L."/>
            <person name="Andreopoulos W."/>
            <person name="Angelini C."/>
            <person name="Antonin V."/>
            <person name="Barry K.W."/>
            <person name="Bougher N.L."/>
            <person name="Buchanan P."/>
            <person name="Buyck B."/>
            <person name="Bense V."/>
            <person name="Catcheside P."/>
            <person name="Chovatia M."/>
            <person name="Cooper J."/>
            <person name="Damon W."/>
            <person name="Desjardin D."/>
            <person name="Finy P."/>
            <person name="Geml J."/>
            <person name="Haridas S."/>
            <person name="Hughes K."/>
            <person name="Justo A."/>
            <person name="Karasinski D."/>
            <person name="Kautmanova I."/>
            <person name="Kiss B."/>
            <person name="Kocsube S."/>
            <person name="Kotiranta H."/>
            <person name="LaButti K.M."/>
            <person name="Lechner B.E."/>
            <person name="Liimatainen K."/>
            <person name="Lipzen A."/>
            <person name="Lukacs Z."/>
            <person name="Mihaltcheva S."/>
            <person name="Morgado L.N."/>
            <person name="Niskanen T."/>
            <person name="Noordeloos M.E."/>
            <person name="Ohm R.A."/>
            <person name="Ortiz-Santana B."/>
            <person name="Ovrebo C."/>
            <person name="Racz N."/>
            <person name="Riley R."/>
            <person name="Savchenko A."/>
            <person name="Shiryaev A."/>
            <person name="Soop K."/>
            <person name="Spirin V."/>
            <person name="Szebenyi C."/>
            <person name="Tomsovsky M."/>
            <person name="Tulloss R.E."/>
            <person name="Uehling J."/>
            <person name="Grigoriev I.V."/>
            <person name="Vagvolgyi C."/>
            <person name="Papp T."/>
            <person name="Martin F.M."/>
            <person name="Miettinen O."/>
            <person name="Hibbett D.S."/>
            <person name="Nagy L.G."/>
        </authorList>
    </citation>
    <scope>NUCLEOTIDE SEQUENCE [LARGE SCALE GENOMIC DNA]</scope>
    <source>
        <strain evidence="1 2">NL-1719</strain>
    </source>
</reference>